<dbReference type="Gene3D" id="2.30.30.140">
    <property type="match status" value="1"/>
</dbReference>
<dbReference type="SMART" id="SM00293">
    <property type="entry name" value="PWWP"/>
    <property type="match status" value="1"/>
</dbReference>
<dbReference type="PANTHER" id="PTHR10688:SF5">
    <property type="entry name" value="PWWP DOMAIN-CONTAINING PROTEIN 1-RELATED"/>
    <property type="match status" value="1"/>
</dbReference>
<dbReference type="PANTHER" id="PTHR10688">
    <property type="entry name" value="PWWP DOMAIN-CONTAINING PROTEIN"/>
    <property type="match status" value="1"/>
</dbReference>
<dbReference type="GeneID" id="104599005"/>
<keyword evidence="1" id="KW-0805">Transcription regulation</keyword>
<sequence>MISVMNTDCELDRKPDVAADMHFFGVEPPEKTRVSGDTLSRQRIDVSNGDSISGDGGRVSGETRVSPNADFGESKSKSEVRASGRDVASGRTDVSDVGIPEVTETASEEAKISSDINYGVGGRVIDDGPFEVKTEDLPPSGGNDYFSVHGTGMEHLTTGNGEGARVSSIETKGDVETMEGNPVSDFDSSYPSLCGCAATEMPGSLGAEAAKALPYGFEIGDMVWGKVKSHPWWPGHIYNEAFASSSVRRSKREGYILVAFFGDSSYGWFDPAELIPFDPHYAEKSRQTNSRNFIKAVEEAIDEASRRRALGLTCFCRNPFNFRPASLPGYFVVDVGGYEPGGVYSLEQVKKARDSFQPVDTLSFVQKLALMPQSTEQRSIDWIKSMATVLAYRKAVFEEFDATYAEAFGMQPVRPSRDPMGLLDQPAKVPSRAPLSGPLVIAESLGEKKGTAKTIKVKDQSKKDKYVLKRRDEPNDARAYHINQGQASFLVPSAFKDGTSTLGAGEYVLQRRAPVVSTKTQVPGRQDQSGIVGGEGAVLNQGVSGQEENLDKKPMVSKLSSVDVKVSTSQVDLQTSLAAGLPTTQPTAYGHTPETQVGPEDKKFYQDKEVSALREKGKIRSDNCSSTMIGDSEPSSLVSAEHKNTKLSSTFEVLERPKQRMPTTLEDHHQPMEVQVGCNVTHPLSLGPNPLDRAVGVGSDGASNRVNVLKCPSGYPVSEKSTVREKKKKKKKELGLETGTDHPPKRLKTSKDAESLRKSAGKSIGIGLVPQEDPQKKVDGVSSPFPLDASMAPPVIDIGDIDVELPQLVGDLLALALDPFYGVERNGPAIVRHVLLRFRSLVYQKSLILVPPTESAETSDFRTNRSSSGGASGTVPNEDVKDLPSARPPKHLSKVDDPTKAGRKRSLSDRQEEIAVKRMKKLNELKLMTEKKAGSQKAQEMQRGERKDGKDAGTTILAKQMRPDYEKKPEPPARIAEPTMLVMKFPPRTSLPSVPELKARFARFGPLDHSATRVFWKSSTCRVVFKHKSHAQVAHSYAVRNSSLFGNVKVNYHLRELEAPTPEMPDSGKWRAEVTSDEVQSRTVVASDTVNEPRPRAALKQQPTQPSVQLKSCLKKPSGDESGHGMGGVTRESPRVKFMLGGEESGRGEQVVVSSSNNNNNGSNADGGGASSSLAMDVNTKNFQKVIPSLPPFIPLPPRIPDVHESRGVVGHLPKSHHLHFSEVETRNNYNNNNQNSIPITTTTTIDISHQMLSLLMRCSDIVTDVKSTLGYVPYHPL</sequence>
<organism evidence="6 7">
    <name type="scientific">Nelumbo nucifera</name>
    <name type="common">Sacred lotus</name>
    <dbReference type="NCBI Taxonomy" id="4432"/>
    <lineage>
        <taxon>Eukaryota</taxon>
        <taxon>Viridiplantae</taxon>
        <taxon>Streptophyta</taxon>
        <taxon>Embryophyta</taxon>
        <taxon>Tracheophyta</taxon>
        <taxon>Spermatophyta</taxon>
        <taxon>Magnoliopsida</taxon>
        <taxon>Proteales</taxon>
        <taxon>Nelumbonaceae</taxon>
        <taxon>Nelumbo</taxon>
    </lineage>
</organism>
<dbReference type="STRING" id="4432.A0A1U8AD44"/>
<dbReference type="GO" id="GO:0035098">
    <property type="term" value="C:ESC/E(Z) complex"/>
    <property type="evidence" value="ECO:0007669"/>
    <property type="project" value="UniProtKB-ARBA"/>
</dbReference>
<reference evidence="7" key="1">
    <citation type="submission" date="2025-08" db="UniProtKB">
        <authorList>
            <consortium name="RefSeq"/>
        </authorList>
    </citation>
    <scope>IDENTIFICATION</scope>
</reference>
<dbReference type="FunFam" id="2.30.30.140:FF:000115">
    <property type="entry name" value="Tudor/PWWP/MBT superfamily protein"/>
    <property type="match status" value="1"/>
</dbReference>
<dbReference type="InterPro" id="IPR052657">
    <property type="entry name" value="PDP_family_Arabidopsis"/>
</dbReference>
<feature type="region of interest" description="Disordered" evidence="5">
    <location>
        <begin position="28"/>
        <end position="96"/>
    </location>
</feature>
<dbReference type="eggNOG" id="ENOG502QQX0">
    <property type="taxonomic scope" value="Eukaryota"/>
</dbReference>
<dbReference type="CDD" id="cd05162">
    <property type="entry name" value="PWWP"/>
    <property type="match status" value="1"/>
</dbReference>
<feature type="compositionally biased region" description="Basic and acidic residues" evidence="5">
    <location>
        <begin position="733"/>
        <end position="756"/>
    </location>
</feature>
<feature type="region of interest" description="Disordered" evidence="5">
    <location>
        <begin position="1059"/>
        <end position="1172"/>
    </location>
</feature>
<dbReference type="OrthoDB" id="62853at2759"/>
<dbReference type="SUPFAM" id="SSF63748">
    <property type="entry name" value="Tudor/PWWP/MBT"/>
    <property type="match status" value="1"/>
</dbReference>
<feature type="compositionally biased region" description="Polar residues" evidence="5">
    <location>
        <begin position="1077"/>
        <end position="1090"/>
    </location>
</feature>
<dbReference type="InterPro" id="IPR000313">
    <property type="entry name" value="PWWP_dom"/>
</dbReference>
<dbReference type="GO" id="GO:2000028">
    <property type="term" value="P:regulation of photoperiodism, flowering"/>
    <property type="evidence" value="ECO:0007669"/>
    <property type="project" value="UniProtKB-ARBA"/>
</dbReference>
<dbReference type="AlphaFoldDB" id="A0A1U8AD44"/>
<dbReference type="OMA" id="IDISHQM"/>
<dbReference type="FunCoup" id="A0A1U8AD44">
    <property type="interactions" value="2998"/>
</dbReference>
<dbReference type="Proteomes" id="UP000189703">
    <property type="component" value="Unplaced"/>
</dbReference>
<feature type="compositionally biased region" description="Basic and acidic residues" evidence="5">
    <location>
        <begin position="940"/>
        <end position="951"/>
    </location>
</feature>
<dbReference type="GO" id="GO:0006355">
    <property type="term" value="P:regulation of DNA-templated transcription"/>
    <property type="evidence" value="ECO:0007669"/>
    <property type="project" value="UniProtKB-ARBA"/>
</dbReference>
<evidence type="ECO:0000256" key="3">
    <source>
        <dbReference type="ARBA" id="ARBA00023242"/>
    </source>
</evidence>
<keyword evidence="6" id="KW-1185">Reference proteome</keyword>
<feature type="region of interest" description="Disordered" evidence="5">
    <location>
        <begin position="712"/>
        <end position="756"/>
    </location>
</feature>
<feature type="region of interest" description="Disordered" evidence="5">
    <location>
        <begin position="853"/>
        <end position="952"/>
    </location>
</feature>
<evidence type="ECO:0000256" key="2">
    <source>
        <dbReference type="ARBA" id="ARBA00023163"/>
    </source>
</evidence>
<protein>
    <submittedName>
        <fullName evidence="7">Uncharacterized protein LOC104599005</fullName>
    </submittedName>
</protein>
<dbReference type="Pfam" id="PF00855">
    <property type="entry name" value="PWWP"/>
    <property type="match status" value="1"/>
</dbReference>
<dbReference type="KEGG" id="nnu:104599005"/>
<evidence type="ECO:0000256" key="5">
    <source>
        <dbReference type="SAM" id="MobiDB-lite"/>
    </source>
</evidence>
<feature type="compositionally biased region" description="Low complexity" evidence="5">
    <location>
        <begin position="1154"/>
        <end position="1164"/>
    </location>
</feature>
<evidence type="ECO:0000256" key="1">
    <source>
        <dbReference type="ARBA" id="ARBA00023015"/>
    </source>
</evidence>
<dbReference type="RefSeq" id="XP_010259666.1">
    <property type="nucleotide sequence ID" value="XM_010261364.2"/>
</dbReference>
<feature type="compositionally biased region" description="Polar residues" evidence="5">
    <location>
        <begin position="1101"/>
        <end position="1110"/>
    </location>
</feature>
<evidence type="ECO:0000256" key="4">
    <source>
        <dbReference type="ARBA" id="ARBA00060746"/>
    </source>
</evidence>
<evidence type="ECO:0000313" key="6">
    <source>
        <dbReference type="Proteomes" id="UP000189703"/>
    </source>
</evidence>
<keyword evidence="3" id="KW-0539">Nucleus</keyword>
<evidence type="ECO:0000313" key="7">
    <source>
        <dbReference type="RefSeq" id="XP_010259666.1"/>
    </source>
</evidence>
<proteinExistence type="inferred from homology"/>
<gene>
    <name evidence="7" type="primary">LOC104599005</name>
</gene>
<name>A0A1U8AD44_NELNU</name>
<keyword evidence="2" id="KW-0804">Transcription</keyword>
<dbReference type="PROSITE" id="PS50812">
    <property type="entry name" value="PWWP"/>
    <property type="match status" value="1"/>
</dbReference>
<feature type="compositionally biased region" description="Basic and acidic residues" evidence="5">
    <location>
        <begin position="72"/>
        <end position="84"/>
    </location>
</feature>
<accession>A0A1U8AD44</accession>
<comment type="similarity">
    <text evidence="4">Belongs to the PDP family.</text>
</comment>
<feature type="compositionally biased region" description="Basic and acidic residues" evidence="5">
    <location>
        <begin position="893"/>
        <end position="933"/>
    </location>
</feature>
<feature type="compositionally biased region" description="Basic and acidic residues" evidence="5">
    <location>
        <begin position="28"/>
        <end position="44"/>
    </location>
</feature>